<evidence type="ECO:0000313" key="2">
    <source>
        <dbReference type="Proteomes" id="UP000246085"/>
    </source>
</evidence>
<accession>A0A2U3PUJ4</accession>
<dbReference type="RefSeq" id="WP_122401335.1">
    <property type="nucleotide sequence ID" value="NZ_LS398110.1"/>
</dbReference>
<gene>
    <name evidence="1" type="ORF">BRAD3257_1676</name>
</gene>
<proteinExistence type="predicted"/>
<organism evidence="1 2">
    <name type="scientific">Bradyrhizobium vignae</name>
    <dbReference type="NCBI Taxonomy" id="1549949"/>
    <lineage>
        <taxon>Bacteria</taxon>
        <taxon>Pseudomonadati</taxon>
        <taxon>Pseudomonadota</taxon>
        <taxon>Alphaproteobacteria</taxon>
        <taxon>Hyphomicrobiales</taxon>
        <taxon>Nitrobacteraceae</taxon>
        <taxon>Bradyrhizobium</taxon>
    </lineage>
</organism>
<reference evidence="1 2" key="1">
    <citation type="submission" date="2018-03" db="EMBL/GenBank/DDBJ databases">
        <authorList>
            <person name="Gully D."/>
        </authorList>
    </citation>
    <scope>NUCLEOTIDE SEQUENCE [LARGE SCALE GENOMIC DNA]</scope>
    <source>
        <strain evidence="1">ORS3257</strain>
    </source>
</reference>
<dbReference type="AlphaFoldDB" id="A0A2U3PUJ4"/>
<evidence type="ECO:0000313" key="1">
    <source>
        <dbReference type="EMBL" id="SPP92796.1"/>
    </source>
</evidence>
<sequence>MISETNIFPISNLNELSTTYRSYRVRGLNSSSIDYHKNRSHIVGRLSRLLKQPVEMFEEDDELRLGVPADADPIPDSLIVTRASVRFDELSGTRVLDYGARTPSTDRLCTRFIDFMVQAPLRSRYSLWQPGAGSAYYEKSPIGGDGPIGRHEGFSVRAMITADGGIGLCVDSRSCFIERRPLRHMTRNDFRRIRGRHADLSHGPRMVRHRIVRAA</sequence>
<name>A0A2U3PUJ4_9BRAD</name>
<protein>
    <submittedName>
        <fullName evidence="1">Uncharacterized protein</fullName>
    </submittedName>
</protein>
<dbReference type="EMBL" id="LS398110">
    <property type="protein sequence ID" value="SPP92796.1"/>
    <property type="molecule type" value="Genomic_DNA"/>
</dbReference>
<dbReference type="Proteomes" id="UP000246085">
    <property type="component" value="Chromosome BRAD3257"/>
</dbReference>
<dbReference type="KEGG" id="bvz:BRAD3257_1676"/>